<accession>A0AAD8NLQ4</accession>
<proteinExistence type="predicted"/>
<evidence type="ECO:0000313" key="2">
    <source>
        <dbReference type="Proteomes" id="UP001229421"/>
    </source>
</evidence>
<keyword evidence="2" id="KW-1185">Reference proteome</keyword>
<dbReference type="AlphaFoldDB" id="A0AAD8NLQ4"/>
<name>A0AAD8NLQ4_TARER</name>
<dbReference type="EMBL" id="JAUHHV010000009">
    <property type="protein sequence ID" value="KAK1412936.1"/>
    <property type="molecule type" value="Genomic_DNA"/>
</dbReference>
<reference evidence="1" key="1">
    <citation type="journal article" date="2023" name="bioRxiv">
        <title>Improved chromosome-level genome assembly for marigold (Tagetes erecta).</title>
        <authorList>
            <person name="Jiang F."/>
            <person name="Yuan L."/>
            <person name="Wang S."/>
            <person name="Wang H."/>
            <person name="Xu D."/>
            <person name="Wang A."/>
            <person name="Fan W."/>
        </authorList>
    </citation>
    <scope>NUCLEOTIDE SEQUENCE</scope>
    <source>
        <strain evidence="1">WSJ</strain>
        <tissue evidence="1">Leaf</tissue>
    </source>
</reference>
<sequence>MTTTLFSPLFQITSLPLCYYCIYVATPTSPPPHHRIIISLQKNLITATFRRRRTLLSSSPRCTFSGYNHRCDCFLDPWMAYGTRLIMKQLKTQFHSVFLMMR</sequence>
<organism evidence="1 2">
    <name type="scientific">Tagetes erecta</name>
    <name type="common">African marigold</name>
    <dbReference type="NCBI Taxonomy" id="13708"/>
    <lineage>
        <taxon>Eukaryota</taxon>
        <taxon>Viridiplantae</taxon>
        <taxon>Streptophyta</taxon>
        <taxon>Embryophyta</taxon>
        <taxon>Tracheophyta</taxon>
        <taxon>Spermatophyta</taxon>
        <taxon>Magnoliopsida</taxon>
        <taxon>eudicotyledons</taxon>
        <taxon>Gunneridae</taxon>
        <taxon>Pentapetalae</taxon>
        <taxon>asterids</taxon>
        <taxon>campanulids</taxon>
        <taxon>Asterales</taxon>
        <taxon>Asteraceae</taxon>
        <taxon>Asteroideae</taxon>
        <taxon>Heliantheae alliance</taxon>
        <taxon>Tageteae</taxon>
        <taxon>Tagetes</taxon>
    </lineage>
</organism>
<dbReference type="Proteomes" id="UP001229421">
    <property type="component" value="Unassembled WGS sequence"/>
</dbReference>
<gene>
    <name evidence="1" type="ORF">QVD17_34556</name>
</gene>
<comment type="caution">
    <text evidence="1">The sequence shown here is derived from an EMBL/GenBank/DDBJ whole genome shotgun (WGS) entry which is preliminary data.</text>
</comment>
<protein>
    <submittedName>
        <fullName evidence="1">Uncharacterized protein</fullName>
    </submittedName>
</protein>
<evidence type="ECO:0000313" key="1">
    <source>
        <dbReference type="EMBL" id="KAK1412936.1"/>
    </source>
</evidence>